<dbReference type="NCBIfam" id="TIGR00840">
    <property type="entry name" value="b_cpa1"/>
    <property type="match status" value="1"/>
</dbReference>
<keyword evidence="8 14" id="KW-1133">Transmembrane helix</keyword>
<dbReference type="InterPro" id="IPR006153">
    <property type="entry name" value="Cation/H_exchanger_TM"/>
</dbReference>
<evidence type="ECO:0000256" key="3">
    <source>
        <dbReference type="ARBA" id="ARBA00007367"/>
    </source>
</evidence>
<evidence type="ECO:0000256" key="7">
    <source>
        <dbReference type="ARBA" id="ARBA00022753"/>
    </source>
</evidence>
<feature type="transmembrane region" description="Helical" evidence="14">
    <location>
        <begin position="231"/>
        <end position="252"/>
    </location>
</feature>
<evidence type="ECO:0000256" key="13">
    <source>
        <dbReference type="RuleBase" id="RU003722"/>
    </source>
</evidence>
<dbReference type="InterPro" id="IPR004709">
    <property type="entry name" value="NaH_exchanger"/>
</dbReference>
<reference evidence="16 17" key="2">
    <citation type="journal article" date="2019" name="G3 (Bethesda)">
        <title>Hybrid Assembly of the Genome of the Entomopathogenic Nematode Steinernema carpocapsae Identifies the X-Chromosome.</title>
        <authorList>
            <person name="Serra L."/>
            <person name="Macchietto M."/>
            <person name="Macias-Munoz A."/>
            <person name="McGill C.J."/>
            <person name="Rodriguez I.M."/>
            <person name="Rodriguez B."/>
            <person name="Murad R."/>
            <person name="Mortazavi A."/>
        </authorList>
    </citation>
    <scope>NUCLEOTIDE SEQUENCE [LARGE SCALE GENOMIC DNA]</scope>
    <source>
        <strain evidence="16 17">ALL</strain>
    </source>
</reference>
<reference evidence="16 17" key="1">
    <citation type="journal article" date="2015" name="Genome Biol.">
        <title>Comparative genomics of Steinernema reveals deeply conserved gene regulatory networks.</title>
        <authorList>
            <person name="Dillman A.R."/>
            <person name="Macchietto M."/>
            <person name="Porter C.F."/>
            <person name="Rogers A."/>
            <person name="Williams B."/>
            <person name="Antoshechkin I."/>
            <person name="Lee M.M."/>
            <person name="Goodwin Z."/>
            <person name="Lu X."/>
            <person name="Lewis E.E."/>
            <person name="Goodrich-Blair H."/>
            <person name="Stock S.P."/>
            <person name="Adams B.J."/>
            <person name="Sternberg P.W."/>
            <person name="Mortazavi A."/>
        </authorList>
    </citation>
    <scope>NUCLEOTIDE SEQUENCE [LARGE SCALE GENOMIC DNA]</scope>
    <source>
        <strain evidence="16 17">ALL</strain>
    </source>
</reference>
<evidence type="ECO:0000256" key="14">
    <source>
        <dbReference type="SAM" id="Phobius"/>
    </source>
</evidence>
<evidence type="ECO:0000313" key="17">
    <source>
        <dbReference type="Proteomes" id="UP000298663"/>
    </source>
</evidence>
<feature type="transmembrane region" description="Helical" evidence="14">
    <location>
        <begin position="575"/>
        <end position="596"/>
    </location>
</feature>
<evidence type="ECO:0000256" key="9">
    <source>
        <dbReference type="ARBA" id="ARBA00023053"/>
    </source>
</evidence>
<gene>
    <name evidence="16" type="ORF">L596_019712</name>
</gene>
<accession>A0A4U5MRC4</accession>
<dbReference type="InterPro" id="IPR018422">
    <property type="entry name" value="Cation/H_exchanger_CPA1"/>
</dbReference>
<feature type="transmembrane region" description="Helical" evidence="14">
    <location>
        <begin position="388"/>
        <end position="407"/>
    </location>
</feature>
<dbReference type="GO" id="GO:0015385">
    <property type="term" value="F:sodium:proton antiporter activity"/>
    <property type="evidence" value="ECO:0007669"/>
    <property type="project" value="InterPro"/>
</dbReference>
<evidence type="ECO:0000256" key="6">
    <source>
        <dbReference type="ARBA" id="ARBA00022692"/>
    </source>
</evidence>
<feature type="domain" description="Cation/H+ exchanger transmembrane" evidence="15">
    <location>
        <begin position="216"/>
        <end position="667"/>
    </location>
</feature>
<feature type="transmembrane region" description="Helical" evidence="14">
    <location>
        <begin position="205"/>
        <end position="224"/>
    </location>
</feature>
<evidence type="ECO:0000256" key="1">
    <source>
        <dbReference type="ARBA" id="ARBA00004195"/>
    </source>
</evidence>
<evidence type="ECO:0000313" key="16">
    <source>
        <dbReference type="EMBL" id="TKR72229.1"/>
    </source>
</evidence>
<comment type="subcellular location">
    <subcellularLocation>
        <location evidence="2">Cell membrane</location>
        <topology evidence="2">Multi-pass membrane protein</topology>
    </subcellularLocation>
    <subcellularLocation>
        <location evidence="1">Recycling endosome membrane</location>
        <topology evidence="1">Multi-pass membrane protein</topology>
    </subcellularLocation>
</comment>
<keyword evidence="4 13" id="KW-0813">Transport</keyword>
<keyword evidence="13" id="KW-0050">Antiport</keyword>
<dbReference type="EMBL" id="AZBU02000006">
    <property type="protein sequence ID" value="TKR72229.1"/>
    <property type="molecule type" value="Genomic_DNA"/>
</dbReference>
<dbReference type="GO" id="GO:0055038">
    <property type="term" value="C:recycling endosome membrane"/>
    <property type="evidence" value="ECO:0007669"/>
    <property type="project" value="UniProtKB-SubCell"/>
</dbReference>
<evidence type="ECO:0000256" key="12">
    <source>
        <dbReference type="ARBA" id="ARBA00023201"/>
    </source>
</evidence>
<dbReference type="GO" id="GO:0098719">
    <property type="term" value="P:sodium ion import across plasma membrane"/>
    <property type="evidence" value="ECO:0007669"/>
    <property type="project" value="TreeGrafter"/>
</dbReference>
<dbReference type="Pfam" id="PF00999">
    <property type="entry name" value="Na_H_Exchanger"/>
    <property type="match status" value="1"/>
</dbReference>
<feature type="transmembrane region" description="Helical" evidence="14">
    <location>
        <begin position="461"/>
        <end position="482"/>
    </location>
</feature>
<feature type="transmembrane region" description="Helical" evidence="14">
    <location>
        <begin position="154"/>
        <end position="171"/>
    </location>
</feature>
<sequence>MRLGRKWHIDCSKESDACCKTPQGANPNLFSCLPKRRLTEQESPTVSKGLLAAGCLSEIPPPSLARPALLFASSFIAACGAQNTATATTHHRTHGDRYVKLNCSPSFLPLFEALVVCARVSFEDCWLEIGFMLLNHCAARGIKLRRRGKMDRPLCIRAFVLLVTTFAVGNMDSVQALSYKDARDATSLEMTAEQRATIIHRLDTAILLMFVSMLVVIVLTTWFFKHHRFRFIHETGLTLIYGLFIGVLLRYFNLGFYESQTLDVVPRNGTQISSPPDYLRISVNNINKNENVQFTYELIEGFFGDTREHEERHLEQKTSFSPEIFFNLLLPPIIFSAGYSLKKRHFFRNIGSILTFVFIGTTVSCLSVGFVMYVFCTIFRLGFNFQELLFFGAVISATDPVTVLAIFSEMKVENDLFALVFGESVMNDAVAIVLSQIIDKFSASPDSVFDFWQMCAAAGNFAYVFFGSLFLGSFVGCMSASFTKFTSISEFPLLESSLFVLLSYSSFLLAEVVELTGIVAVLFCGICQAHYTYNNLSEQSQSRTKQFFESLSFLSESFIFCYIGVSMIISNNQKWNIIFLICAILAIVFARALYVYPLCVFLNIRRQPKIPTNYQHMIVFSGLRGAMAFALAGRNISTENRQIMSTTTSMIVLLTVLLNGGLTSWMIDRLGISRFEMFGDSSPYKWCRRTCRRRVFKLVAVAVSPGDRPATTSAQRHEFEHPVAVAHEFERSVGHQSDAFNVCIDCVWIHEGHFELLRKADLSVYLNSV</sequence>
<dbReference type="GO" id="GO:0005886">
    <property type="term" value="C:plasma membrane"/>
    <property type="evidence" value="ECO:0007669"/>
    <property type="project" value="UniProtKB-SubCell"/>
</dbReference>
<dbReference type="GO" id="GO:0051453">
    <property type="term" value="P:regulation of intracellular pH"/>
    <property type="evidence" value="ECO:0007669"/>
    <property type="project" value="TreeGrafter"/>
</dbReference>
<dbReference type="PRINTS" id="PR01084">
    <property type="entry name" value="NAHEXCHNGR"/>
</dbReference>
<dbReference type="InterPro" id="IPR002090">
    <property type="entry name" value="NHE-6/7/9"/>
</dbReference>
<feature type="transmembrane region" description="Helical" evidence="14">
    <location>
        <begin position="547"/>
        <end position="569"/>
    </location>
</feature>
<dbReference type="OrthoDB" id="196264at2759"/>
<evidence type="ECO:0000256" key="2">
    <source>
        <dbReference type="ARBA" id="ARBA00004651"/>
    </source>
</evidence>
<evidence type="ECO:0000256" key="5">
    <source>
        <dbReference type="ARBA" id="ARBA00022475"/>
    </source>
</evidence>
<feature type="transmembrane region" description="Helical" evidence="14">
    <location>
        <begin position="648"/>
        <end position="667"/>
    </location>
</feature>
<name>A0A4U5MRC4_STECR</name>
<dbReference type="AlphaFoldDB" id="A0A4U5MRC4"/>
<dbReference type="STRING" id="34508.A0A4U5MRC4"/>
<evidence type="ECO:0000256" key="10">
    <source>
        <dbReference type="ARBA" id="ARBA00023065"/>
    </source>
</evidence>
<keyword evidence="17" id="KW-1185">Reference proteome</keyword>
<feature type="transmembrane region" description="Helical" evidence="14">
    <location>
        <begin position="324"/>
        <end position="341"/>
    </location>
</feature>
<keyword evidence="10 13" id="KW-0406">Ion transport</keyword>
<dbReference type="GO" id="GO:0015386">
    <property type="term" value="F:potassium:proton antiporter activity"/>
    <property type="evidence" value="ECO:0007669"/>
    <property type="project" value="TreeGrafter"/>
</dbReference>
<keyword evidence="12 13" id="KW-0739">Sodium transport</keyword>
<comment type="caution">
    <text evidence="16">The sequence shown here is derived from an EMBL/GenBank/DDBJ whole genome shotgun (WGS) entry which is preliminary data.</text>
</comment>
<dbReference type="PRINTS" id="PR01088">
    <property type="entry name" value="NAHEXCHNGR6"/>
</dbReference>
<evidence type="ECO:0000256" key="4">
    <source>
        <dbReference type="ARBA" id="ARBA00022448"/>
    </source>
</evidence>
<feature type="transmembrane region" description="Helical" evidence="14">
    <location>
        <begin position="353"/>
        <end position="382"/>
    </location>
</feature>
<dbReference type="PANTHER" id="PTHR10110:SF187">
    <property type="entry name" value="SODIUM_HYDROGEN EXCHANGER"/>
    <property type="match status" value="1"/>
</dbReference>
<proteinExistence type="inferred from homology"/>
<evidence type="ECO:0000256" key="11">
    <source>
        <dbReference type="ARBA" id="ARBA00023136"/>
    </source>
</evidence>
<keyword evidence="11 14" id="KW-0472">Membrane</keyword>
<keyword evidence="5" id="KW-1003">Cell membrane</keyword>
<keyword evidence="9" id="KW-0915">Sodium</keyword>
<dbReference type="Proteomes" id="UP000298663">
    <property type="component" value="Unassembled WGS sequence"/>
</dbReference>
<organism evidence="16 17">
    <name type="scientific">Steinernema carpocapsae</name>
    <name type="common">Entomopathogenic nematode</name>
    <dbReference type="NCBI Taxonomy" id="34508"/>
    <lineage>
        <taxon>Eukaryota</taxon>
        <taxon>Metazoa</taxon>
        <taxon>Ecdysozoa</taxon>
        <taxon>Nematoda</taxon>
        <taxon>Chromadorea</taxon>
        <taxon>Rhabditida</taxon>
        <taxon>Tylenchina</taxon>
        <taxon>Panagrolaimomorpha</taxon>
        <taxon>Strongyloidoidea</taxon>
        <taxon>Steinernematidae</taxon>
        <taxon>Steinernema</taxon>
    </lineage>
</organism>
<keyword evidence="7" id="KW-0967">Endosome</keyword>
<evidence type="ECO:0000259" key="15">
    <source>
        <dbReference type="Pfam" id="PF00999"/>
    </source>
</evidence>
<keyword evidence="6 13" id="KW-0812">Transmembrane</keyword>
<comment type="similarity">
    <text evidence="3 13">Belongs to the monovalent cation:proton antiporter 1 (CPA1) transporter (TC 2.A.36) family.</text>
</comment>
<evidence type="ECO:0000256" key="8">
    <source>
        <dbReference type="ARBA" id="ARBA00022989"/>
    </source>
</evidence>
<protein>
    <recommendedName>
        <fullName evidence="13">Sodium/hydrogen exchanger</fullName>
    </recommendedName>
</protein>
<feature type="transmembrane region" description="Helical" evidence="14">
    <location>
        <begin position="502"/>
        <end position="526"/>
    </location>
</feature>
<dbReference type="Gene3D" id="6.10.140.1330">
    <property type="match status" value="1"/>
</dbReference>
<dbReference type="PANTHER" id="PTHR10110">
    <property type="entry name" value="SODIUM/HYDROGEN EXCHANGER"/>
    <property type="match status" value="1"/>
</dbReference>